<evidence type="ECO:0000313" key="2">
    <source>
        <dbReference type="EMBL" id="GEN88958.1"/>
    </source>
</evidence>
<dbReference type="STRING" id="582851.GCA_900162665_01807"/>
<protein>
    <submittedName>
        <fullName evidence="2">Uncharacterized protein</fullName>
    </submittedName>
</protein>
<organism evidence="2 3">
    <name type="scientific">Oceanobacillus sojae</name>
    <dbReference type="NCBI Taxonomy" id="582851"/>
    <lineage>
        <taxon>Bacteria</taxon>
        <taxon>Bacillati</taxon>
        <taxon>Bacillota</taxon>
        <taxon>Bacilli</taxon>
        <taxon>Bacillales</taxon>
        <taxon>Bacillaceae</taxon>
        <taxon>Oceanobacillus</taxon>
    </lineage>
</organism>
<dbReference type="OrthoDB" id="2718545at2"/>
<dbReference type="Proteomes" id="UP000321558">
    <property type="component" value="Unassembled WGS sequence"/>
</dbReference>
<proteinExistence type="predicted"/>
<gene>
    <name evidence="2" type="ORF">OSO01_36970</name>
</gene>
<keyword evidence="1" id="KW-1133">Transmembrane helix</keyword>
<comment type="caution">
    <text evidence="2">The sequence shown here is derived from an EMBL/GenBank/DDBJ whole genome shotgun (WGS) entry which is preliminary data.</text>
</comment>
<dbReference type="AlphaFoldDB" id="A0A511ZND0"/>
<dbReference type="RefSeq" id="WP_147211854.1">
    <property type="nucleotide sequence ID" value="NZ_BJYM01000017.1"/>
</dbReference>
<accession>A0A511ZND0</accession>
<reference evidence="2 3" key="1">
    <citation type="submission" date="2019-07" db="EMBL/GenBank/DDBJ databases">
        <title>Whole genome shotgun sequence of Oceanobacillus sojae NBRC 105379.</title>
        <authorList>
            <person name="Hosoyama A."/>
            <person name="Uohara A."/>
            <person name="Ohji S."/>
            <person name="Ichikawa N."/>
        </authorList>
    </citation>
    <scope>NUCLEOTIDE SEQUENCE [LARGE SCALE GENOMIC DNA]</scope>
    <source>
        <strain evidence="2 3">NBRC 105379</strain>
    </source>
</reference>
<sequence length="165" mass="19094">MPKKYIIIGSTLAFIIIILLVSIFYFKISFTSLPTNLPIVLADELTSDGERRHINSITIMKSDSSHMNSDEPVLPESEEEIVLNQSNDITRMLIEDVRIYNGGRITNDSQEYTVEMSLSDDTHLYLYITNEYIRIVPPDQNGKLYKVLDKENAVYVYFHSFFEEK</sequence>
<feature type="transmembrane region" description="Helical" evidence="1">
    <location>
        <begin position="6"/>
        <end position="26"/>
    </location>
</feature>
<dbReference type="EMBL" id="BJYM01000017">
    <property type="protein sequence ID" value="GEN88958.1"/>
    <property type="molecule type" value="Genomic_DNA"/>
</dbReference>
<keyword evidence="1" id="KW-0472">Membrane</keyword>
<evidence type="ECO:0000313" key="3">
    <source>
        <dbReference type="Proteomes" id="UP000321558"/>
    </source>
</evidence>
<keyword evidence="1" id="KW-0812">Transmembrane</keyword>
<name>A0A511ZND0_9BACI</name>
<evidence type="ECO:0000256" key="1">
    <source>
        <dbReference type="SAM" id="Phobius"/>
    </source>
</evidence>
<keyword evidence="3" id="KW-1185">Reference proteome</keyword>